<reference evidence="1" key="1">
    <citation type="submission" date="2021-06" db="EMBL/GenBank/DDBJ databases">
        <authorList>
            <person name="Kallberg Y."/>
            <person name="Tangrot J."/>
            <person name="Rosling A."/>
        </authorList>
    </citation>
    <scope>NUCLEOTIDE SEQUENCE</scope>
    <source>
        <strain evidence="1">IL203A</strain>
    </source>
</reference>
<evidence type="ECO:0000313" key="1">
    <source>
        <dbReference type="EMBL" id="CAG8467626.1"/>
    </source>
</evidence>
<dbReference type="EMBL" id="CAJVPU010000980">
    <property type="protein sequence ID" value="CAG8467626.1"/>
    <property type="molecule type" value="Genomic_DNA"/>
</dbReference>
<gene>
    <name evidence="1" type="ORF">DHETER_LOCUS1567</name>
</gene>
<name>A0ACA9KEE0_9GLOM</name>
<protein>
    <submittedName>
        <fullName evidence="1">15967_t:CDS:1</fullName>
    </submittedName>
</protein>
<evidence type="ECO:0000313" key="2">
    <source>
        <dbReference type="Proteomes" id="UP000789702"/>
    </source>
</evidence>
<dbReference type="Proteomes" id="UP000789702">
    <property type="component" value="Unassembled WGS sequence"/>
</dbReference>
<keyword evidence="2" id="KW-1185">Reference proteome</keyword>
<proteinExistence type="predicted"/>
<organism evidence="1 2">
    <name type="scientific">Dentiscutata heterogama</name>
    <dbReference type="NCBI Taxonomy" id="1316150"/>
    <lineage>
        <taxon>Eukaryota</taxon>
        <taxon>Fungi</taxon>
        <taxon>Fungi incertae sedis</taxon>
        <taxon>Mucoromycota</taxon>
        <taxon>Glomeromycotina</taxon>
        <taxon>Glomeromycetes</taxon>
        <taxon>Diversisporales</taxon>
        <taxon>Gigasporaceae</taxon>
        <taxon>Dentiscutata</taxon>
    </lineage>
</organism>
<accession>A0ACA9KEE0</accession>
<comment type="caution">
    <text evidence="1">The sequence shown here is derived from an EMBL/GenBank/DDBJ whole genome shotgun (WGS) entry which is preliminary data.</text>
</comment>
<sequence>MRGHTVSMYPKKDLLDKKATTLFRLLKDEQVTAVLKIINTIFDYNISDEQMPQILEFMLDNTEDFKYDKDANMDTSSSNIVELDNNNKKSYVPEYKNPVLDIAKSYLKKETLNKKNEKSEYKAFTYQKKAETNDAELGYENEMLEDFTYCNEDKINNLEQYHQNESKFKIDKTTSDDKADKNDTDSSVKMNADKVEDDKTIDKNNEMRKVDELKE</sequence>